<sequence>MVDRTTLVRASLWWALAAGLAGCAMPPRAADERVSAQLAMLAPSPRQSWADDGPAIPAGLDGAEVPAGVDNAGAAPRDEGADPLPWPAGGHDPFLDGLIAQALRDNPGLREARARRDGARMEHGLARRRRWPTPGVAIEQHRYAGDEARIGGRRSQTSASLAVEQPVDLGGELARRAQAAHARTVALDFAHADARRRLVAEVSGAYWRLAYLRREAALRDAAWHDARRRAAHAETRHRLGETSGDDVAGATRHVAARQGARAAIAAEQASARHALNRLLAITDPAAGSVTGSVAGRATEAAALPEVDQLPRIDAGLPAALLSRRPDLRAREWRLREAARLVDAAHASFYPKLTLTGRLGSASDHLLQWLRHPVGTLIAGLSFPAMEWRVRQWRIGAADAQAQLALAEFARTLHQALGEVEDALSERRRYLAEFDAARTQWAATTRAADLACARYRAGETDIAPWLEHRAAGRDVEATLLRLRYDLAVNAVTLQQALGGDAVAVDTSEASAR</sequence>
<feature type="chain" id="PRO_5047097794" evidence="3">
    <location>
        <begin position="30"/>
        <end position="511"/>
    </location>
</feature>
<evidence type="ECO:0000256" key="1">
    <source>
        <dbReference type="ARBA" id="ARBA00007613"/>
    </source>
</evidence>
<feature type="signal peptide" evidence="3">
    <location>
        <begin position="1"/>
        <end position="29"/>
    </location>
</feature>
<keyword evidence="5" id="KW-1185">Reference proteome</keyword>
<dbReference type="PANTHER" id="PTHR30203:SF32">
    <property type="entry name" value="CATION EFFLUX SYSTEM PROTEIN CUSC"/>
    <property type="match status" value="1"/>
</dbReference>
<reference evidence="4" key="1">
    <citation type="submission" date="2022-11" db="EMBL/GenBank/DDBJ databases">
        <title>Robbsia betulipollinis sp. nov., isolated from pollen of birch (Betula pendula).</title>
        <authorList>
            <person name="Shi H."/>
            <person name="Ambika Manirajan B."/>
            <person name="Ratering S."/>
            <person name="Geissler-Plaum R."/>
            <person name="Schnell S."/>
        </authorList>
    </citation>
    <scope>NUCLEOTIDE SEQUENCE</scope>
    <source>
        <strain evidence="4">Bb-Pol-6</strain>
    </source>
</reference>
<name>A0ABT3ZGU8_9BURK</name>
<organism evidence="4 5">
    <name type="scientific">Robbsia betulipollinis</name>
    <dbReference type="NCBI Taxonomy" id="2981849"/>
    <lineage>
        <taxon>Bacteria</taxon>
        <taxon>Pseudomonadati</taxon>
        <taxon>Pseudomonadota</taxon>
        <taxon>Betaproteobacteria</taxon>
        <taxon>Burkholderiales</taxon>
        <taxon>Burkholderiaceae</taxon>
        <taxon>Robbsia</taxon>
    </lineage>
</organism>
<comment type="caution">
    <text evidence="4">The sequence shown here is derived from an EMBL/GenBank/DDBJ whole genome shotgun (WGS) entry which is preliminary data.</text>
</comment>
<protein>
    <submittedName>
        <fullName evidence="4">TolC family protein</fullName>
    </submittedName>
</protein>
<evidence type="ECO:0000313" key="5">
    <source>
        <dbReference type="Proteomes" id="UP001082899"/>
    </source>
</evidence>
<feature type="region of interest" description="Disordered" evidence="2">
    <location>
        <begin position="45"/>
        <end position="80"/>
    </location>
</feature>
<dbReference type="InterPro" id="IPR003423">
    <property type="entry name" value="OMP_efflux"/>
</dbReference>
<dbReference type="Gene3D" id="2.20.200.10">
    <property type="entry name" value="Outer membrane efflux proteins (OEP)"/>
    <property type="match status" value="1"/>
</dbReference>
<dbReference type="InterPro" id="IPR010131">
    <property type="entry name" value="MdtP/NodT-like"/>
</dbReference>
<dbReference type="EMBL" id="JAPMXC010000001">
    <property type="protein sequence ID" value="MCY0385692.1"/>
    <property type="molecule type" value="Genomic_DNA"/>
</dbReference>
<dbReference type="RefSeq" id="WP_267844819.1">
    <property type="nucleotide sequence ID" value="NZ_JAPMXC010000001.1"/>
</dbReference>
<dbReference type="PANTHER" id="PTHR30203">
    <property type="entry name" value="OUTER MEMBRANE CATION EFFLUX PROTEIN"/>
    <property type="match status" value="1"/>
</dbReference>
<dbReference type="SUPFAM" id="SSF56954">
    <property type="entry name" value="Outer membrane efflux proteins (OEP)"/>
    <property type="match status" value="1"/>
</dbReference>
<proteinExistence type="inferred from homology"/>
<dbReference type="Proteomes" id="UP001082899">
    <property type="component" value="Unassembled WGS sequence"/>
</dbReference>
<dbReference type="PROSITE" id="PS51257">
    <property type="entry name" value="PROKAR_LIPOPROTEIN"/>
    <property type="match status" value="1"/>
</dbReference>
<accession>A0ABT3ZGU8</accession>
<evidence type="ECO:0000256" key="3">
    <source>
        <dbReference type="SAM" id="SignalP"/>
    </source>
</evidence>
<dbReference type="Pfam" id="PF02321">
    <property type="entry name" value="OEP"/>
    <property type="match status" value="2"/>
</dbReference>
<comment type="similarity">
    <text evidence="1">Belongs to the outer membrane factor (OMF) (TC 1.B.17) family.</text>
</comment>
<evidence type="ECO:0000256" key="2">
    <source>
        <dbReference type="SAM" id="MobiDB-lite"/>
    </source>
</evidence>
<keyword evidence="3" id="KW-0732">Signal</keyword>
<gene>
    <name evidence="4" type="ORF">OVY01_00235</name>
</gene>
<dbReference type="Gene3D" id="1.20.1600.10">
    <property type="entry name" value="Outer membrane efflux proteins (OEP)"/>
    <property type="match status" value="1"/>
</dbReference>
<evidence type="ECO:0000313" key="4">
    <source>
        <dbReference type="EMBL" id="MCY0385692.1"/>
    </source>
</evidence>